<dbReference type="EMBL" id="JAQQWN010000009">
    <property type="protein sequence ID" value="KAK8065792.1"/>
    <property type="molecule type" value="Genomic_DNA"/>
</dbReference>
<accession>A0ABR1V3M1</accession>
<name>A0ABR1V3M1_9PEZI</name>
<keyword evidence="2" id="KW-1185">Reference proteome</keyword>
<evidence type="ECO:0000313" key="2">
    <source>
        <dbReference type="Proteomes" id="UP001433268"/>
    </source>
</evidence>
<reference evidence="1 2" key="1">
    <citation type="submission" date="2023-01" db="EMBL/GenBank/DDBJ databases">
        <title>Analysis of 21 Apiospora genomes using comparative genomics revels a genus with tremendous synthesis potential of carbohydrate active enzymes and secondary metabolites.</title>
        <authorList>
            <person name="Sorensen T."/>
        </authorList>
    </citation>
    <scope>NUCLEOTIDE SEQUENCE [LARGE SCALE GENOMIC DNA]</scope>
    <source>
        <strain evidence="1 2">CBS 114990</strain>
    </source>
</reference>
<organism evidence="1 2">
    <name type="scientific">Apiospora hydei</name>
    <dbReference type="NCBI Taxonomy" id="1337664"/>
    <lineage>
        <taxon>Eukaryota</taxon>
        <taxon>Fungi</taxon>
        <taxon>Dikarya</taxon>
        <taxon>Ascomycota</taxon>
        <taxon>Pezizomycotina</taxon>
        <taxon>Sordariomycetes</taxon>
        <taxon>Xylariomycetidae</taxon>
        <taxon>Amphisphaeriales</taxon>
        <taxon>Apiosporaceae</taxon>
        <taxon>Apiospora</taxon>
    </lineage>
</organism>
<dbReference type="Proteomes" id="UP001433268">
    <property type="component" value="Unassembled WGS sequence"/>
</dbReference>
<dbReference type="GeneID" id="92049913"/>
<sequence length="301" mass="31579">MLSRDNQSADGRIDSVFEEREDTLIGEVELEVQHALRTGIRRRLGAPLVAHELRMAPKTGAAALLLLRPPPDGIHAQAYNHLVAELGADAALGRGAVLSAELGDRVAGVRVGHAHVDAGVGGAPGAPLDLEGGEDEDVGDEVDKLLARVAVEQAQDRVLVGRVLHEAVHLLVRAVHLPPLGRGGVAGLGRAAVLLEEGVDDALEGRLDFRARAPVQDAAVVLDVDRARVDPRLQLERHGAPEGGVGVERVVGLHDAGAHELVAVLTGEDRLADEEDGRPGSGLEVVHGTHSVMLPARLGEE</sequence>
<comment type="caution">
    <text evidence="1">The sequence shown here is derived from an EMBL/GenBank/DDBJ whole genome shotgun (WGS) entry which is preliminary data.</text>
</comment>
<proteinExistence type="predicted"/>
<gene>
    <name evidence="1" type="ORF">PG997_012539</name>
</gene>
<evidence type="ECO:0000313" key="1">
    <source>
        <dbReference type="EMBL" id="KAK8065792.1"/>
    </source>
</evidence>
<dbReference type="RefSeq" id="XP_066662545.1">
    <property type="nucleotide sequence ID" value="XM_066816853.1"/>
</dbReference>
<protein>
    <submittedName>
        <fullName evidence="1">Uncharacterized protein</fullName>
    </submittedName>
</protein>